<evidence type="ECO:0000313" key="1">
    <source>
        <dbReference type="EMBL" id="OQP66246.1"/>
    </source>
</evidence>
<organism evidence="1 2">
    <name type="scientific">Niastella vici</name>
    <dbReference type="NCBI Taxonomy" id="1703345"/>
    <lineage>
        <taxon>Bacteria</taxon>
        <taxon>Pseudomonadati</taxon>
        <taxon>Bacteroidota</taxon>
        <taxon>Chitinophagia</taxon>
        <taxon>Chitinophagales</taxon>
        <taxon>Chitinophagaceae</taxon>
        <taxon>Niastella</taxon>
    </lineage>
</organism>
<reference evidence="1 2" key="1">
    <citation type="submission" date="2016-03" db="EMBL/GenBank/DDBJ databases">
        <title>Niastella vici sp. nov., isolated from farmland soil.</title>
        <authorList>
            <person name="Chen L."/>
            <person name="Wang D."/>
            <person name="Yang S."/>
            <person name="Wang G."/>
        </authorList>
    </citation>
    <scope>NUCLEOTIDE SEQUENCE [LARGE SCALE GENOMIC DNA]</scope>
    <source>
        <strain evidence="1 2">DJ57</strain>
    </source>
</reference>
<gene>
    <name evidence="1" type="ORF">A3860_12130</name>
</gene>
<dbReference type="EMBL" id="LVYD01000002">
    <property type="protein sequence ID" value="OQP66246.1"/>
    <property type="molecule type" value="Genomic_DNA"/>
</dbReference>
<evidence type="ECO:0000313" key="2">
    <source>
        <dbReference type="Proteomes" id="UP000192796"/>
    </source>
</evidence>
<keyword evidence="2" id="KW-1185">Reference proteome</keyword>
<sequence length="138" mass="16304">MHIWNVDNNEYTKLLLWRTEKDAFRVIQDGKYSPILNNGSYTLINRKYEDIFLLAFDQINTRPIKIHDYQFNTVVEDYIELTFLNLTSPQTINIENKHGYKVWGYDRYIFVSQELKEELEKVAGNELSFSTGLPFLGA</sequence>
<name>A0A1V9G700_9BACT</name>
<dbReference type="RefSeq" id="WP_081145181.1">
    <property type="nucleotide sequence ID" value="NZ_LVYD01000002.1"/>
</dbReference>
<dbReference type="OrthoDB" id="881981at2"/>
<dbReference type="Proteomes" id="UP000192796">
    <property type="component" value="Unassembled WGS sequence"/>
</dbReference>
<protein>
    <submittedName>
        <fullName evidence="1">Uncharacterized protein</fullName>
    </submittedName>
</protein>
<dbReference type="AlphaFoldDB" id="A0A1V9G700"/>
<proteinExistence type="predicted"/>
<accession>A0A1V9G700</accession>
<comment type="caution">
    <text evidence="1">The sequence shown here is derived from an EMBL/GenBank/DDBJ whole genome shotgun (WGS) entry which is preliminary data.</text>
</comment>